<dbReference type="PANTHER" id="PTHR34075:SF5">
    <property type="entry name" value="BLR3430 PROTEIN"/>
    <property type="match status" value="1"/>
</dbReference>
<dbReference type="InterPro" id="IPR002878">
    <property type="entry name" value="ChsH2_C"/>
</dbReference>
<evidence type="ECO:0000313" key="3">
    <source>
        <dbReference type="EMBL" id="MFC6891166.1"/>
    </source>
</evidence>
<accession>A0ABD5UP96</accession>
<name>A0ABD5UP96_9EURY</name>
<feature type="domain" description="ChsH2 C-terminal OB-fold" evidence="1">
    <location>
        <begin position="52"/>
        <end position="113"/>
    </location>
</feature>
<dbReference type="EMBL" id="JBHSXL010000001">
    <property type="protein sequence ID" value="MFC6891166.1"/>
    <property type="molecule type" value="Genomic_DNA"/>
</dbReference>
<dbReference type="Pfam" id="PF01796">
    <property type="entry name" value="OB_ChsH2_C"/>
    <property type="match status" value="1"/>
</dbReference>
<comment type="caution">
    <text evidence="3">The sequence shown here is derived from an EMBL/GenBank/DDBJ whole genome shotgun (WGS) entry which is preliminary data.</text>
</comment>
<gene>
    <name evidence="3" type="ORF">ACFQE9_00755</name>
</gene>
<dbReference type="AlphaFoldDB" id="A0ABD5UP96"/>
<evidence type="ECO:0000259" key="2">
    <source>
        <dbReference type="Pfam" id="PF12172"/>
    </source>
</evidence>
<evidence type="ECO:0000313" key="4">
    <source>
        <dbReference type="Proteomes" id="UP001596296"/>
    </source>
</evidence>
<dbReference type="Pfam" id="PF12172">
    <property type="entry name" value="zf-ChsH2"/>
    <property type="match status" value="1"/>
</dbReference>
<organism evidence="3 4">
    <name type="scientific">Halopenitus salinus</name>
    <dbReference type="NCBI Taxonomy" id="1198295"/>
    <lineage>
        <taxon>Archaea</taxon>
        <taxon>Methanobacteriati</taxon>
        <taxon>Methanobacteriota</taxon>
        <taxon>Stenosarchaea group</taxon>
        <taxon>Halobacteria</taxon>
        <taxon>Halobacteriales</taxon>
        <taxon>Haloferacaceae</taxon>
        <taxon>Halopenitus</taxon>
    </lineage>
</organism>
<reference evidence="3 4" key="1">
    <citation type="journal article" date="2019" name="Int. J. Syst. Evol. Microbiol.">
        <title>The Global Catalogue of Microorganisms (GCM) 10K type strain sequencing project: providing services to taxonomists for standard genome sequencing and annotation.</title>
        <authorList>
            <consortium name="The Broad Institute Genomics Platform"/>
            <consortium name="The Broad Institute Genome Sequencing Center for Infectious Disease"/>
            <person name="Wu L."/>
            <person name="Ma J."/>
        </authorList>
    </citation>
    <scope>NUCLEOTIDE SEQUENCE [LARGE SCALE GENOMIC DNA]</scope>
    <source>
        <strain evidence="3 4">SKJ47</strain>
    </source>
</reference>
<dbReference type="SUPFAM" id="SSF50249">
    <property type="entry name" value="Nucleic acid-binding proteins"/>
    <property type="match status" value="1"/>
</dbReference>
<dbReference type="Proteomes" id="UP001596296">
    <property type="component" value="Unassembled WGS sequence"/>
</dbReference>
<protein>
    <submittedName>
        <fullName evidence="3">Zn-ribbon domain-containing OB-fold protein</fullName>
    </submittedName>
</protein>
<dbReference type="PANTHER" id="PTHR34075">
    <property type="entry name" value="BLR3430 PROTEIN"/>
    <property type="match status" value="1"/>
</dbReference>
<proteinExistence type="predicted"/>
<dbReference type="InterPro" id="IPR012340">
    <property type="entry name" value="NA-bd_OB-fold"/>
</dbReference>
<dbReference type="Gene3D" id="6.10.30.10">
    <property type="match status" value="1"/>
</dbReference>
<keyword evidence="4" id="KW-1185">Reference proteome</keyword>
<evidence type="ECO:0000259" key="1">
    <source>
        <dbReference type="Pfam" id="PF01796"/>
    </source>
</evidence>
<dbReference type="InterPro" id="IPR052513">
    <property type="entry name" value="Thioester_dehydratase-like"/>
</dbReference>
<dbReference type="RefSeq" id="WP_379739225.1">
    <property type="nucleotide sequence ID" value="NZ_JBHSVN010000001.1"/>
</dbReference>
<sequence length="132" mass="13864">MESRIANTSHDEWLDALADGEGYAMRCPNGHAALPPRVVCPDCGSSDLSKERLPPTGTVKTFTVVHVGAPEFAADVPYVTAIAAFGPIRLTGLLRGVEAADEAIPIGLEVEAGVETREDGGRAVALRPVEMP</sequence>
<feature type="domain" description="ChsH2 rubredoxin-like zinc ribbon" evidence="2">
    <location>
        <begin position="16"/>
        <end position="48"/>
    </location>
</feature>
<dbReference type="InterPro" id="IPR022002">
    <property type="entry name" value="ChsH2_Znr"/>
</dbReference>